<dbReference type="GO" id="GO:0016616">
    <property type="term" value="F:oxidoreductase activity, acting on the CH-OH group of donors, NAD or NADP as acceptor"/>
    <property type="evidence" value="ECO:0007669"/>
    <property type="project" value="TreeGrafter"/>
</dbReference>
<evidence type="ECO:0000256" key="1">
    <source>
        <dbReference type="ARBA" id="ARBA00023002"/>
    </source>
</evidence>
<dbReference type="Proteomes" id="UP000193067">
    <property type="component" value="Unassembled WGS sequence"/>
</dbReference>
<evidence type="ECO:0000313" key="4">
    <source>
        <dbReference type="EMBL" id="OSD07839.1"/>
    </source>
</evidence>
<dbReference type="InterPro" id="IPR036291">
    <property type="entry name" value="NAD(P)-bd_dom_sf"/>
</dbReference>
<evidence type="ECO:0000313" key="5">
    <source>
        <dbReference type="Proteomes" id="UP000193067"/>
    </source>
</evidence>
<comment type="similarity">
    <text evidence="2">Belongs to the NAD(P)-dependent epimerase/dehydratase family. Dihydroflavonol-4-reductase subfamily.</text>
</comment>
<evidence type="ECO:0000259" key="3">
    <source>
        <dbReference type="Pfam" id="PF01370"/>
    </source>
</evidence>
<proteinExistence type="inferred from homology"/>
<dbReference type="PANTHER" id="PTHR10366">
    <property type="entry name" value="NAD DEPENDENT EPIMERASE/DEHYDRATASE"/>
    <property type="match status" value="1"/>
</dbReference>
<dbReference type="OrthoDB" id="2735536at2759"/>
<protein>
    <submittedName>
        <fullName evidence="4">D-lactaldehyde dehydrogenase</fullName>
    </submittedName>
</protein>
<dbReference type="InterPro" id="IPR050425">
    <property type="entry name" value="NAD(P)_dehydrat-like"/>
</dbReference>
<sequence>MPSITSGRVLVTGANGYAATWILKELLERGFQVRGTIRSESKAAFVRNTFKSFGDKLELVVIPDATKDGAHDDAVKGVDAILHVASPTNLNPTDPDDVIPPAIQSTVSLLQSALKHRDTIKRIVLTSSVVALAPLAGPDDEPKVIDETMWNDAAVEHVREKGKDSNPRMVYPASKTLAEREAWEFWKRENEKLGGKLGWDLVTLVPPFILGPILNDITKTEQLNGPIQYFYFAVAKGIYQDDENALVRSGYQYIDVRDFAKAQVESLLKEEAGGQRLIVTGHEFVWQQFIDVARKYTDKIPRGRPEAYDPAKVVFQIKYNSEKSRRILGVQYRSIEETVKDTIEDYKIKGWL</sequence>
<reference evidence="4 5" key="1">
    <citation type="journal article" date="2015" name="Biotechnol. Biofuels">
        <title>Enhanced degradation of softwood versus hardwood by the white-rot fungus Pycnoporus coccineus.</title>
        <authorList>
            <person name="Couturier M."/>
            <person name="Navarro D."/>
            <person name="Chevret D."/>
            <person name="Henrissat B."/>
            <person name="Piumi F."/>
            <person name="Ruiz-Duenas F.J."/>
            <person name="Martinez A.T."/>
            <person name="Grigoriev I.V."/>
            <person name="Riley R."/>
            <person name="Lipzen A."/>
            <person name="Berrin J.G."/>
            <person name="Master E.R."/>
            <person name="Rosso M.N."/>
        </authorList>
    </citation>
    <scope>NUCLEOTIDE SEQUENCE [LARGE SCALE GENOMIC DNA]</scope>
    <source>
        <strain evidence="4 5">BRFM310</strain>
    </source>
</reference>
<dbReference type="AlphaFoldDB" id="A0A1Y2J358"/>
<dbReference type="PANTHER" id="PTHR10366:SF564">
    <property type="entry name" value="STEROL-4-ALPHA-CARBOXYLATE 3-DEHYDROGENASE, DECARBOXYLATING"/>
    <property type="match status" value="1"/>
</dbReference>
<dbReference type="Pfam" id="PF01370">
    <property type="entry name" value="Epimerase"/>
    <property type="match status" value="1"/>
</dbReference>
<organism evidence="4 5">
    <name type="scientific">Trametes coccinea (strain BRFM310)</name>
    <name type="common">Pycnoporus coccineus</name>
    <dbReference type="NCBI Taxonomy" id="1353009"/>
    <lineage>
        <taxon>Eukaryota</taxon>
        <taxon>Fungi</taxon>
        <taxon>Dikarya</taxon>
        <taxon>Basidiomycota</taxon>
        <taxon>Agaricomycotina</taxon>
        <taxon>Agaricomycetes</taxon>
        <taxon>Polyporales</taxon>
        <taxon>Polyporaceae</taxon>
        <taxon>Trametes</taxon>
    </lineage>
</organism>
<keyword evidence="5" id="KW-1185">Reference proteome</keyword>
<dbReference type="SUPFAM" id="SSF51735">
    <property type="entry name" value="NAD(P)-binding Rossmann-fold domains"/>
    <property type="match status" value="1"/>
</dbReference>
<name>A0A1Y2J358_TRAC3</name>
<evidence type="ECO:0000256" key="2">
    <source>
        <dbReference type="ARBA" id="ARBA00023445"/>
    </source>
</evidence>
<dbReference type="STRING" id="1353009.A0A1Y2J358"/>
<dbReference type="Gene3D" id="3.40.50.720">
    <property type="entry name" value="NAD(P)-binding Rossmann-like Domain"/>
    <property type="match status" value="1"/>
</dbReference>
<gene>
    <name evidence="4" type="ORF">PYCCODRAFT_1380978</name>
</gene>
<feature type="domain" description="NAD-dependent epimerase/dehydratase" evidence="3">
    <location>
        <begin position="9"/>
        <end position="274"/>
    </location>
</feature>
<dbReference type="EMBL" id="KZ084087">
    <property type="protein sequence ID" value="OSD07839.1"/>
    <property type="molecule type" value="Genomic_DNA"/>
</dbReference>
<keyword evidence="1" id="KW-0560">Oxidoreductase</keyword>
<accession>A0A1Y2J358</accession>
<dbReference type="InterPro" id="IPR001509">
    <property type="entry name" value="Epimerase_deHydtase"/>
</dbReference>